<feature type="compositionally biased region" description="Basic and acidic residues" evidence="2">
    <location>
        <begin position="68"/>
        <end position="79"/>
    </location>
</feature>
<evidence type="ECO:0000313" key="5">
    <source>
        <dbReference type="Proteomes" id="UP001146120"/>
    </source>
</evidence>
<organism evidence="4 5">
    <name type="scientific">Lagenidium giganteum</name>
    <dbReference type="NCBI Taxonomy" id="4803"/>
    <lineage>
        <taxon>Eukaryota</taxon>
        <taxon>Sar</taxon>
        <taxon>Stramenopiles</taxon>
        <taxon>Oomycota</taxon>
        <taxon>Peronosporomycetes</taxon>
        <taxon>Pythiales</taxon>
        <taxon>Pythiaceae</taxon>
    </lineage>
</organism>
<keyword evidence="5" id="KW-1185">Reference proteome</keyword>
<comment type="caution">
    <text evidence="4">The sequence shown here is derived from an EMBL/GenBank/DDBJ whole genome shotgun (WGS) entry which is preliminary data.</text>
</comment>
<dbReference type="AlphaFoldDB" id="A0AAV2ZDP2"/>
<name>A0AAV2ZDP2_9STRA</name>
<protein>
    <recommendedName>
        <fullName evidence="3">Rab-GAP TBC domain-containing protein</fullName>
    </recommendedName>
</protein>
<evidence type="ECO:0000256" key="1">
    <source>
        <dbReference type="ARBA" id="ARBA00022468"/>
    </source>
</evidence>
<dbReference type="Gene3D" id="1.10.8.1310">
    <property type="match status" value="1"/>
</dbReference>
<dbReference type="PANTHER" id="PTHR20913">
    <property type="entry name" value="TBC1 DOMAIN FAMILY MEMBER 20/GTPASE"/>
    <property type="match status" value="1"/>
</dbReference>
<dbReference type="GO" id="GO:0006888">
    <property type="term" value="P:endoplasmic reticulum to Golgi vesicle-mediated transport"/>
    <property type="evidence" value="ECO:0007669"/>
    <property type="project" value="TreeGrafter"/>
</dbReference>
<dbReference type="GO" id="GO:0005096">
    <property type="term" value="F:GTPase activator activity"/>
    <property type="evidence" value="ECO:0007669"/>
    <property type="project" value="UniProtKB-KW"/>
</dbReference>
<dbReference type="PANTHER" id="PTHR20913:SF7">
    <property type="entry name" value="RE60063P"/>
    <property type="match status" value="1"/>
</dbReference>
<dbReference type="PROSITE" id="PS50086">
    <property type="entry name" value="TBC_RABGAP"/>
    <property type="match status" value="1"/>
</dbReference>
<dbReference type="FunFam" id="1.10.472.80:FF:000100">
    <property type="entry name" value="TBC1 domain protein"/>
    <property type="match status" value="1"/>
</dbReference>
<dbReference type="EMBL" id="DAKRPA010000028">
    <property type="protein sequence ID" value="DBA02720.1"/>
    <property type="molecule type" value="Genomic_DNA"/>
</dbReference>
<sequence length="432" mass="49828">MTAARKKRTAGAGRRAKGVPGRARVERTKRETEMKQKQLAQWVHRLHMLEKESPGSELQPEDAEPTADEDKPARPHCLSEDSCNGLACRDTVFTHEELFQELRTLALTRGGVLTHAMRKEIWPFFLGHASAGHTHSLQDQHKLPVMDSALYFAGKIGPHREDDQIEKDVERSLWHYDVVKTIRESDRRTKRRSLTWIINSVLRTDPELHYYQGYHDICSVFLLVTGDQAAYPLVLQVSETYMREGMRSNFDTVLNAIRMLFPLIQRADEELYDHIQESGVEPFFALPWMITWFAHHLQRFDAVARLYDAFLCSHPLFSLYVSAAVVLDARQRVLSCECDFGTMHNTLSKLPYVMDVERVLEIAIGLFEDTPPGTLVKISAMENVLMSSSYFQFPYVYQQQFGVEKPLPVVPNAFARHKRYVAHLFWAVLYCR</sequence>
<reference evidence="4" key="1">
    <citation type="submission" date="2022-11" db="EMBL/GenBank/DDBJ databases">
        <authorList>
            <person name="Morgan W.R."/>
            <person name="Tartar A."/>
        </authorList>
    </citation>
    <scope>NUCLEOTIDE SEQUENCE</scope>
    <source>
        <strain evidence="4">ARSEF 373</strain>
    </source>
</reference>
<proteinExistence type="predicted"/>
<dbReference type="Gene3D" id="1.10.472.80">
    <property type="entry name" value="Ypt/Rab-GAP domain of gyp1p, domain 3"/>
    <property type="match status" value="1"/>
</dbReference>
<dbReference type="InterPro" id="IPR035969">
    <property type="entry name" value="Rab-GAP_TBC_sf"/>
</dbReference>
<evidence type="ECO:0000313" key="4">
    <source>
        <dbReference type="EMBL" id="DBA02720.1"/>
    </source>
</evidence>
<feature type="domain" description="Rab-GAP TBC" evidence="3">
    <location>
        <begin position="112"/>
        <end position="314"/>
    </location>
</feature>
<feature type="region of interest" description="Disordered" evidence="2">
    <location>
        <begin position="1"/>
        <end position="80"/>
    </location>
</feature>
<dbReference type="InterPro" id="IPR000195">
    <property type="entry name" value="Rab-GAP-TBC_dom"/>
</dbReference>
<dbReference type="Pfam" id="PF00566">
    <property type="entry name" value="RabGAP-TBC"/>
    <property type="match status" value="1"/>
</dbReference>
<keyword evidence="1" id="KW-0343">GTPase activation</keyword>
<dbReference type="InterPro" id="IPR045913">
    <property type="entry name" value="TBC20/Gyp8-like"/>
</dbReference>
<reference evidence="4" key="2">
    <citation type="journal article" date="2023" name="Microbiol Resour">
        <title>Decontamination and Annotation of the Draft Genome Sequence of the Oomycete Lagenidium giganteum ARSEF 373.</title>
        <authorList>
            <person name="Morgan W.R."/>
            <person name="Tartar A."/>
        </authorList>
    </citation>
    <scope>NUCLEOTIDE SEQUENCE</scope>
    <source>
        <strain evidence="4">ARSEF 373</strain>
    </source>
</reference>
<gene>
    <name evidence="4" type="ORF">N0F65_010545</name>
</gene>
<dbReference type="SMART" id="SM00164">
    <property type="entry name" value="TBC"/>
    <property type="match status" value="1"/>
</dbReference>
<dbReference type="Proteomes" id="UP001146120">
    <property type="component" value="Unassembled WGS sequence"/>
</dbReference>
<feature type="compositionally biased region" description="Basic and acidic residues" evidence="2">
    <location>
        <begin position="23"/>
        <end position="36"/>
    </location>
</feature>
<dbReference type="GO" id="GO:0005789">
    <property type="term" value="C:endoplasmic reticulum membrane"/>
    <property type="evidence" value="ECO:0007669"/>
    <property type="project" value="TreeGrafter"/>
</dbReference>
<feature type="compositionally biased region" description="Basic residues" evidence="2">
    <location>
        <begin position="1"/>
        <end position="17"/>
    </location>
</feature>
<dbReference type="SUPFAM" id="SSF47923">
    <property type="entry name" value="Ypt/Rab-GAP domain of gyp1p"/>
    <property type="match status" value="2"/>
</dbReference>
<evidence type="ECO:0000256" key="2">
    <source>
        <dbReference type="SAM" id="MobiDB-lite"/>
    </source>
</evidence>
<evidence type="ECO:0000259" key="3">
    <source>
        <dbReference type="PROSITE" id="PS50086"/>
    </source>
</evidence>
<accession>A0AAV2ZDP2</accession>